<keyword evidence="11" id="KW-1185">Reference proteome</keyword>
<evidence type="ECO:0000256" key="8">
    <source>
        <dbReference type="SAM" id="SignalP"/>
    </source>
</evidence>
<dbReference type="InterPro" id="IPR026466">
    <property type="entry name" value="Fim_isopep_form_D2_dom"/>
</dbReference>
<keyword evidence="2" id="KW-0134">Cell wall</keyword>
<accession>A0ABZ0U6T1</accession>
<dbReference type="InterPro" id="IPR013783">
    <property type="entry name" value="Ig-like_fold"/>
</dbReference>
<keyword evidence="4 8" id="KW-0732">Signal</keyword>
<evidence type="ECO:0000256" key="7">
    <source>
        <dbReference type="SAM" id="Phobius"/>
    </source>
</evidence>
<dbReference type="Proteomes" id="UP001325248">
    <property type="component" value="Chromosome"/>
</dbReference>
<gene>
    <name evidence="10" type="ORF">BLCOC_06390</name>
</gene>
<dbReference type="SUPFAM" id="SSF49478">
    <property type="entry name" value="Cna protein B-type domain"/>
    <property type="match status" value="1"/>
</dbReference>
<dbReference type="InterPro" id="IPR019931">
    <property type="entry name" value="LPXTG_anchor"/>
</dbReference>
<evidence type="ECO:0000256" key="2">
    <source>
        <dbReference type="ARBA" id="ARBA00022512"/>
    </source>
</evidence>
<keyword evidence="5" id="KW-0572">Peptidoglycan-anchor</keyword>
<dbReference type="Gene3D" id="2.60.40.10">
    <property type="entry name" value="Immunoglobulins"/>
    <property type="match status" value="2"/>
</dbReference>
<dbReference type="Gene3D" id="2.60.40.740">
    <property type="match status" value="1"/>
</dbReference>
<evidence type="ECO:0000256" key="5">
    <source>
        <dbReference type="ARBA" id="ARBA00023088"/>
    </source>
</evidence>
<dbReference type="EMBL" id="CP136422">
    <property type="protein sequence ID" value="WPX72303.1"/>
    <property type="molecule type" value="Genomic_DNA"/>
</dbReference>
<dbReference type="InterPro" id="IPR041033">
    <property type="entry name" value="SpaA_PFL_dom_1"/>
</dbReference>
<keyword evidence="7" id="KW-0812">Transmembrane</keyword>
<dbReference type="PANTHER" id="PTHR36108:SF13">
    <property type="entry name" value="COLOSSIN-B-RELATED"/>
    <property type="match status" value="1"/>
</dbReference>
<dbReference type="InterPro" id="IPR048052">
    <property type="entry name" value="FM1-like"/>
</dbReference>
<evidence type="ECO:0000256" key="4">
    <source>
        <dbReference type="ARBA" id="ARBA00022729"/>
    </source>
</evidence>
<dbReference type="NCBIfam" id="TIGR04226">
    <property type="entry name" value="RrgB_K2N_iso_D2"/>
    <property type="match status" value="1"/>
</dbReference>
<evidence type="ECO:0000256" key="3">
    <source>
        <dbReference type="ARBA" id="ARBA00022525"/>
    </source>
</evidence>
<feature type="transmembrane region" description="Helical" evidence="7">
    <location>
        <begin position="503"/>
        <end position="524"/>
    </location>
</feature>
<dbReference type="InterPro" id="IPR008966">
    <property type="entry name" value="Adhesion_dom_sf"/>
</dbReference>
<feature type="region of interest" description="Disordered" evidence="6">
    <location>
        <begin position="55"/>
        <end position="75"/>
    </location>
</feature>
<evidence type="ECO:0000259" key="9">
    <source>
        <dbReference type="PROSITE" id="PS50847"/>
    </source>
</evidence>
<dbReference type="Pfam" id="PF17802">
    <property type="entry name" value="SpaA"/>
    <property type="match status" value="1"/>
</dbReference>
<keyword evidence="3" id="KW-0964">Secreted</keyword>
<keyword evidence="7" id="KW-1133">Transmembrane helix</keyword>
<dbReference type="SUPFAM" id="SSF49401">
    <property type="entry name" value="Bacterial adhesins"/>
    <property type="match status" value="1"/>
</dbReference>
<feature type="chain" id="PRO_5045938095" evidence="8">
    <location>
        <begin position="31"/>
        <end position="531"/>
    </location>
</feature>
<name>A0ABZ0U6T1_9FIRM</name>
<dbReference type="NCBIfam" id="NF033902">
    <property type="entry name" value="iso_D2_wall_anc"/>
    <property type="match status" value="1"/>
</dbReference>
<reference evidence="10" key="1">
    <citation type="submission" date="2023-10" db="EMBL/GenBank/DDBJ databases">
        <title>Genome sequence of Blautia coccoides DSM 935.</title>
        <authorList>
            <person name="Boeer T."/>
            <person name="Bengelsdorf F.R."/>
            <person name="Daniel R."/>
            <person name="Poehlein A."/>
        </authorList>
    </citation>
    <scope>NUCLEOTIDE SEQUENCE [LARGE SCALE GENOMIC DNA]</scope>
    <source>
        <strain evidence="10">DSM 935</strain>
    </source>
</reference>
<comment type="similarity">
    <text evidence="1">Belongs to the serine-aspartate repeat-containing protein (SDr) family.</text>
</comment>
<sequence>MLKKNKLRKLGTAMITALMLVSTLATSAAAANPDGVTSLPDNSSERKVTIHKYAPSADGDLEGDGTEITDGSLNDRTPLGNVEFEIWSVPDNQETSEAPTAAEIAAITTGNTPVIVTTDADGVTSHRFGAGTSKDGKYLIIEKDNPAVAADGKSDPFYLSVPLTNPEGNGWLYDIHVYPKNNVKEGPKVNKDVTEIDKKSDTADMDEDVQWIIRGEIPEDLYYKSTDGKDTDVYAQKYSLTDVLDTALSYVAGSVEVKVADKTGTEKATALTKGADYTLTEPTKTKGGTLKVELTDAGKKRVMELLGTWEAGAEIRVYFKANINNSAILGTEIPNNVVLDYKNSVGKEFAPTDVPEDNRPEVHTGGTSIYKVDGKTNAKLPGAKFKVAREATEAEKTDNTVQKYTITVGGNDLQVVYVDFYNSTTATTRIEEVTTDASGKAIIRGLAYGQYYFVETQAPDGYNLLSEPRPVTIDENSHKDEKVVTVANNKGFTLPKTGGIGTILFTATGIAVLAAAFGLIVVSLKKRKHSA</sequence>
<protein>
    <submittedName>
        <fullName evidence="10">Fimbrial subunit type 1</fullName>
    </submittedName>
</protein>
<feature type="domain" description="Gram-positive cocci surface proteins LPxTG" evidence="9">
    <location>
        <begin position="494"/>
        <end position="531"/>
    </location>
</feature>
<keyword evidence="7" id="KW-0472">Membrane</keyword>
<evidence type="ECO:0000313" key="11">
    <source>
        <dbReference type="Proteomes" id="UP001325248"/>
    </source>
</evidence>
<evidence type="ECO:0000256" key="6">
    <source>
        <dbReference type="SAM" id="MobiDB-lite"/>
    </source>
</evidence>
<dbReference type="PANTHER" id="PTHR36108">
    <property type="entry name" value="COLOSSIN-B-RELATED"/>
    <property type="match status" value="1"/>
</dbReference>
<dbReference type="InterPro" id="IPR032364">
    <property type="entry name" value="GramPos_pilinD1_N"/>
</dbReference>
<proteinExistence type="inferred from homology"/>
<dbReference type="PROSITE" id="PS50847">
    <property type="entry name" value="GRAM_POS_ANCHORING"/>
    <property type="match status" value="1"/>
</dbReference>
<dbReference type="Pfam" id="PF00746">
    <property type="entry name" value="Gram_pos_anchor"/>
    <property type="match status" value="1"/>
</dbReference>
<dbReference type="Pfam" id="PF16555">
    <property type="entry name" value="GramPos_pilinD1"/>
    <property type="match status" value="1"/>
</dbReference>
<organism evidence="10 11">
    <name type="scientific">Blautia producta</name>
    <dbReference type="NCBI Taxonomy" id="33035"/>
    <lineage>
        <taxon>Bacteria</taxon>
        <taxon>Bacillati</taxon>
        <taxon>Bacillota</taxon>
        <taxon>Clostridia</taxon>
        <taxon>Lachnospirales</taxon>
        <taxon>Lachnospiraceae</taxon>
        <taxon>Blautia</taxon>
    </lineage>
</organism>
<dbReference type="NCBIfam" id="TIGR01167">
    <property type="entry name" value="LPXTG_anchor"/>
    <property type="match status" value="1"/>
</dbReference>
<evidence type="ECO:0000256" key="1">
    <source>
        <dbReference type="ARBA" id="ARBA00007257"/>
    </source>
</evidence>
<feature type="signal peptide" evidence="8">
    <location>
        <begin position="1"/>
        <end position="30"/>
    </location>
</feature>
<evidence type="ECO:0000313" key="10">
    <source>
        <dbReference type="EMBL" id="WPX72303.1"/>
    </source>
</evidence>